<comment type="caution">
    <text evidence="2">The sequence shown here is derived from an EMBL/GenBank/DDBJ whole genome shotgun (WGS) entry which is preliminary data.</text>
</comment>
<reference evidence="2" key="1">
    <citation type="journal article" date="2014" name="Int. J. Syst. Evol. Microbiol.">
        <title>Complete genome sequence of Corynebacterium casei LMG S-19264T (=DSM 44701T), isolated from a smear-ripened cheese.</title>
        <authorList>
            <consortium name="US DOE Joint Genome Institute (JGI-PGF)"/>
            <person name="Walter F."/>
            <person name="Albersmeier A."/>
            <person name="Kalinowski J."/>
            <person name="Ruckert C."/>
        </authorList>
    </citation>
    <scope>NUCLEOTIDE SEQUENCE</scope>
    <source>
        <strain evidence="2">JCM 31311</strain>
    </source>
</reference>
<dbReference type="EMBL" id="BMQL01000011">
    <property type="protein sequence ID" value="GGR09752.1"/>
    <property type="molecule type" value="Genomic_DNA"/>
</dbReference>
<evidence type="ECO:0000256" key="1">
    <source>
        <dbReference type="SAM" id="Phobius"/>
    </source>
</evidence>
<keyword evidence="1" id="KW-0812">Transmembrane</keyword>
<keyword evidence="1" id="KW-1133">Transmembrane helix</keyword>
<keyword evidence="3" id="KW-1185">Reference proteome</keyword>
<sequence length="135" mass="14533">MTNTLTPVLFPTLLRVQQRLAVARAYLAAHPRLARALTWLAVLAVALIVMALVTHANAQTLNSVTDGTATKACTETKSLTANKWLKVFMVGGIGVAIIGVFRKQRDAWTNVIWYVVGAAVVGSLWNIVAVFGITC</sequence>
<feature type="transmembrane region" description="Helical" evidence="1">
    <location>
        <begin position="33"/>
        <end position="53"/>
    </location>
</feature>
<accession>A0A918C7Z4</accession>
<dbReference type="Proteomes" id="UP000603865">
    <property type="component" value="Unassembled WGS sequence"/>
</dbReference>
<evidence type="ECO:0000313" key="3">
    <source>
        <dbReference type="Proteomes" id="UP000603865"/>
    </source>
</evidence>
<feature type="transmembrane region" description="Helical" evidence="1">
    <location>
        <begin position="113"/>
        <end position="133"/>
    </location>
</feature>
<evidence type="ECO:0000313" key="2">
    <source>
        <dbReference type="EMBL" id="GGR09752.1"/>
    </source>
</evidence>
<name>A0A918C7Z4_9DEIO</name>
<keyword evidence="1" id="KW-0472">Membrane</keyword>
<gene>
    <name evidence="2" type="ORF">GCM10008957_23140</name>
</gene>
<feature type="transmembrane region" description="Helical" evidence="1">
    <location>
        <begin position="84"/>
        <end position="101"/>
    </location>
</feature>
<proteinExistence type="predicted"/>
<dbReference type="AlphaFoldDB" id="A0A918C7Z4"/>
<protein>
    <submittedName>
        <fullName evidence="2">Uncharacterized protein</fullName>
    </submittedName>
</protein>
<dbReference type="RefSeq" id="WP_189090507.1">
    <property type="nucleotide sequence ID" value="NZ_BMQL01000011.1"/>
</dbReference>
<reference evidence="2" key="2">
    <citation type="submission" date="2020-09" db="EMBL/GenBank/DDBJ databases">
        <authorList>
            <person name="Sun Q."/>
            <person name="Ohkuma M."/>
        </authorList>
    </citation>
    <scope>NUCLEOTIDE SEQUENCE</scope>
    <source>
        <strain evidence="2">JCM 31311</strain>
    </source>
</reference>
<organism evidence="2 3">
    <name type="scientific">Deinococcus ruber</name>
    <dbReference type="NCBI Taxonomy" id="1848197"/>
    <lineage>
        <taxon>Bacteria</taxon>
        <taxon>Thermotogati</taxon>
        <taxon>Deinococcota</taxon>
        <taxon>Deinococci</taxon>
        <taxon>Deinococcales</taxon>
        <taxon>Deinococcaceae</taxon>
        <taxon>Deinococcus</taxon>
    </lineage>
</organism>